<reference evidence="2 3" key="1">
    <citation type="submission" date="2020-08" db="EMBL/GenBank/DDBJ databases">
        <title>Genomic Encyclopedia of Type Strains, Phase IV (KMG-IV): sequencing the most valuable type-strain genomes for metagenomic binning, comparative biology and taxonomic classification.</title>
        <authorList>
            <person name="Goeker M."/>
        </authorList>
    </citation>
    <scope>NUCLEOTIDE SEQUENCE [LARGE SCALE GENOMIC DNA]</scope>
    <source>
        <strain evidence="2 3">DSM 106146</strain>
    </source>
</reference>
<evidence type="ECO:0000259" key="1">
    <source>
        <dbReference type="Pfam" id="PF08279"/>
    </source>
</evidence>
<organism evidence="2 3">
    <name type="scientific">Catenibacillus scindens</name>
    <dbReference type="NCBI Taxonomy" id="673271"/>
    <lineage>
        <taxon>Bacteria</taxon>
        <taxon>Bacillati</taxon>
        <taxon>Bacillota</taxon>
        <taxon>Clostridia</taxon>
        <taxon>Lachnospirales</taxon>
        <taxon>Lachnospiraceae</taxon>
        <taxon>Catenibacillus</taxon>
    </lineage>
</organism>
<dbReference type="GO" id="GO:0006355">
    <property type="term" value="P:regulation of DNA-templated transcription"/>
    <property type="evidence" value="ECO:0007669"/>
    <property type="project" value="InterPro"/>
</dbReference>
<gene>
    <name evidence="2" type="ORF">HNP82_000220</name>
</gene>
<proteinExistence type="predicted"/>
<dbReference type="InterPro" id="IPR036388">
    <property type="entry name" value="WH-like_DNA-bd_sf"/>
</dbReference>
<dbReference type="SUPFAM" id="SSF63520">
    <property type="entry name" value="PTS-regulatory domain, PRD"/>
    <property type="match status" value="1"/>
</dbReference>
<comment type="caution">
    <text evidence="2">The sequence shown here is derived from an EMBL/GenBank/DDBJ whole genome shotgun (WGS) entry which is preliminary data.</text>
</comment>
<dbReference type="Proteomes" id="UP000543642">
    <property type="component" value="Unassembled WGS sequence"/>
</dbReference>
<dbReference type="Gene3D" id="1.10.1790.10">
    <property type="entry name" value="PRD domain"/>
    <property type="match status" value="1"/>
</dbReference>
<name>A0A7W8M4B5_9FIRM</name>
<dbReference type="SUPFAM" id="SSF46785">
    <property type="entry name" value="Winged helix' DNA-binding domain"/>
    <property type="match status" value="1"/>
</dbReference>
<protein>
    <submittedName>
        <fullName evidence="2">Transcriptional antiterminator</fullName>
    </submittedName>
</protein>
<dbReference type="Gene3D" id="1.10.10.10">
    <property type="entry name" value="Winged helix-like DNA-binding domain superfamily/Winged helix DNA-binding domain"/>
    <property type="match status" value="1"/>
</dbReference>
<dbReference type="InterPro" id="IPR036390">
    <property type="entry name" value="WH_DNA-bd_sf"/>
</dbReference>
<evidence type="ECO:0000313" key="3">
    <source>
        <dbReference type="Proteomes" id="UP000543642"/>
    </source>
</evidence>
<dbReference type="EMBL" id="JACHFW010000001">
    <property type="protein sequence ID" value="MBB5263126.1"/>
    <property type="molecule type" value="Genomic_DNA"/>
</dbReference>
<dbReference type="InterPro" id="IPR013196">
    <property type="entry name" value="HTH_11"/>
</dbReference>
<dbReference type="PANTHER" id="PTHR30185:SF12">
    <property type="entry name" value="TRANSCRIPTIONAL REGULATOR MANR"/>
    <property type="match status" value="1"/>
</dbReference>
<dbReference type="AlphaFoldDB" id="A0A7W8M4B5"/>
<evidence type="ECO:0000313" key="2">
    <source>
        <dbReference type="EMBL" id="MBB5263126.1"/>
    </source>
</evidence>
<dbReference type="Pfam" id="PF08279">
    <property type="entry name" value="HTH_11"/>
    <property type="match status" value="1"/>
</dbReference>
<dbReference type="RefSeq" id="WP_183770510.1">
    <property type="nucleotide sequence ID" value="NZ_CAWVEG010000226.1"/>
</dbReference>
<dbReference type="InterPro" id="IPR050661">
    <property type="entry name" value="BglG_antiterminators"/>
</dbReference>
<feature type="domain" description="Helix-turn-helix type 11" evidence="1">
    <location>
        <begin position="9"/>
        <end position="66"/>
    </location>
</feature>
<sequence>MEKYGLHDRQRRLLYLLNCEHGMITGKDLALKLGISERTVRNDITQINEKMAEHQLEILAVRGKGYALKVGSRKVFHELFSSNNGMLTREDRIKFLIMKLARTSEWCDLLELEDDLFVSHTTLENDIREIRNRISEHEPYLTVLREGNRIRLDDDEVKRRNIMVRLYSENWDYDSRDGIILEDQLMSPETLDMLRRTWKDILRRNNILVDDFGMIYILIASAVARTRLIEGHILPSAIDGQTFHLHQARRIFEAVDMFWECMEREWKVSADVSEHRWMENILGQLVILNFTDENKEAMAGKTDRCCGNFADLLMGEIRDKYHIPLDLAGDFRNDFILHIQALMNSMVSVQTQSKYIIDELRMRYPFIGDLCHYLCRRLKDLCGVRMSEDDEDYLLPFLCDAWQSVARKETKGRIRAVLVSHFNYGLSHYLINEIRIRYGNRMTIEGPFPIYDRQKIDSVEPSLILTTARMNAFREYPIPVLTISPLLERTACENIEKCVDTLVNRYMYPDPPKGTHYFRHSGLELFVERRMELSQILGLMEENLRGNYLVNQLLTICWEKCYYILLSTECLFIYMIGSHGQSTVMTSVVCKYVTTWQQNRNIRKIIFMIVSEDEIQYLGSFYRLMQEEASENFTDR</sequence>
<dbReference type="InterPro" id="IPR036634">
    <property type="entry name" value="PRD_sf"/>
</dbReference>
<accession>A0A7W8M4B5</accession>
<keyword evidence="3" id="KW-1185">Reference proteome</keyword>
<dbReference type="PANTHER" id="PTHR30185">
    <property type="entry name" value="CRYPTIC BETA-GLUCOSIDE BGL OPERON ANTITERMINATOR"/>
    <property type="match status" value="1"/>
</dbReference>